<evidence type="ECO:0000256" key="5">
    <source>
        <dbReference type="ARBA" id="ARBA00022840"/>
    </source>
</evidence>
<evidence type="ECO:0000313" key="8">
    <source>
        <dbReference type="Proteomes" id="UP000030763"/>
    </source>
</evidence>
<dbReference type="Pfam" id="PF00069">
    <property type="entry name" value="Pkinase"/>
    <property type="match status" value="1"/>
</dbReference>
<dbReference type="EMBL" id="HG719489">
    <property type="protein sequence ID" value="CDJ58125.1"/>
    <property type="molecule type" value="Genomic_DNA"/>
</dbReference>
<dbReference type="AlphaFoldDB" id="U6M8Z5"/>
<dbReference type="OMA" id="NGQAWIN"/>
<dbReference type="SMART" id="SM00220">
    <property type="entry name" value="S_TKc"/>
    <property type="match status" value="1"/>
</dbReference>
<evidence type="ECO:0000313" key="7">
    <source>
        <dbReference type="EMBL" id="CDJ58125.1"/>
    </source>
</evidence>
<dbReference type="GO" id="GO:0005524">
    <property type="term" value="F:ATP binding"/>
    <property type="evidence" value="ECO:0007669"/>
    <property type="project" value="UniProtKB-KW"/>
</dbReference>
<protein>
    <submittedName>
        <fullName evidence="7">CAM kinase, CDPK family, putative</fullName>
    </submittedName>
</protein>
<keyword evidence="2" id="KW-0808">Transferase</keyword>
<evidence type="ECO:0000256" key="2">
    <source>
        <dbReference type="ARBA" id="ARBA00022679"/>
    </source>
</evidence>
<dbReference type="GeneID" id="25338769"/>
<dbReference type="InterPro" id="IPR000719">
    <property type="entry name" value="Prot_kinase_dom"/>
</dbReference>
<dbReference type="Proteomes" id="UP000030763">
    <property type="component" value="Unassembled WGS sequence"/>
</dbReference>
<dbReference type="PANTHER" id="PTHR24349">
    <property type="entry name" value="SERINE/THREONINE-PROTEIN KINASE"/>
    <property type="match status" value="1"/>
</dbReference>
<organism evidence="7 8">
    <name type="scientific">Eimeria maxima</name>
    <name type="common">Coccidian parasite</name>
    <dbReference type="NCBI Taxonomy" id="5804"/>
    <lineage>
        <taxon>Eukaryota</taxon>
        <taxon>Sar</taxon>
        <taxon>Alveolata</taxon>
        <taxon>Apicomplexa</taxon>
        <taxon>Conoidasida</taxon>
        <taxon>Coccidia</taxon>
        <taxon>Eucoccidiorida</taxon>
        <taxon>Eimeriorina</taxon>
        <taxon>Eimeriidae</taxon>
        <taxon>Eimeria</taxon>
    </lineage>
</organism>
<proteinExistence type="predicted"/>
<keyword evidence="4 7" id="KW-0418">Kinase</keyword>
<name>U6M8Z5_EIMMA</name>
<gene>
    <name evidence="7" type="ORF">EMWEY_00047830</name>
</gene>
<evidence type="ECO:0000256" key="4">
    <source>
        <dbReference type="ARBA" id="ARBA00022777"/>
    </source>
</evidence>
<keyword evidence="3" id="KW-0547">Nucleotide-binding</keyword>
<dbReference type="RefSeq" id="XP_013334773.1">
    <property type="nucleotide sequence ID" value="XM_013479319.1"/>
</dbReference>
<dbReference type="InterPro" id="IPR011009">
    <property type="entry name" value="Kinase-like_dom_sf"/>
</dbReference>
<dbReference type="GO" id="GO:0004674">
    <property type="term" value="F:protein serine/threonine kinase activity"/>
    <property type="evidence" value="ECO:0007669"/>
    <property type="project" value="UniProtKB-KW"/>
</dbReference>
<evidence type="ECO:0000256" key="3">
    <source>
        <dbReference type="ARBA" id="ARBA00022741"/>
    </source>
</evidence>
<feature type="domain" description="Protein kinase" evidence="6">
    <location>
        <begin position="1"/>
        <end position="181"/>
    </location>
</feature>
<dbReference type="OrthoDB" id="346386at2759"/>
<keyword evidence="5" id="KW-0067">ATP-binding</keyword>
<dbReference type="VEuPathDB" id="ToxoDB:EMWEY_00047830"/>
<dbReference type="PROSITE" id="PS50011">
    <property type="entry name" value="PROTEIN_KINASE_DOM"/>
    <property type="match status" value="1"/>
</dbReference>
<sequence>MELCTGKELYERLLQKRKYNEKDAAKIVWQMLAAVNHCHQHNICHRDIKLENWVYLDEREDAPLKLIDFGFSCLFSGGNSMRAMKGTIYYVAPEVLDGQYNQLCDVWSIGVIVYMLLSGTPPFSGKTDLEIILKIKRCEFNFDGKIWKSVSPLAKDFISSLLRRNPEDRLTAAAALEHPWLAVEDGSIQRQTIDIEVLKSMRRFAACTAIQRAALG</sequence>
<dbReference type="InterPro" id="IPR050205">
    <property type="entry name" value="CDPK_Ser/Thr_kinases"/>
</dbReference>
<reference evidence="7" key="2">
    <citation type="submission" date="2013-10" db="EMBL/GenBank/DDBJ databases">
        <authorList>
            <person name="Aslett M."/>
        </authorList>
    </citation>
    <scope>NUCLEOTIDE SEQUENCE [LARGE SCALE GENOMIC DNA]</scope>
    <source>
        <strain evidence="7">Weybridge</strain>
    </source>
</reference>
<evidence type="ECO:0000256" key="1">
    <source>
        <dbReference type="ARBA" id="ARBA00022527"/>
    </source>
</evidence>
<dbReference type="Gene3D" id="1.10.510.10">
    <property type="entry name" value="Transferase(Phosphotransferase) domain 1"/>
    <property type="match status" value="1"/>
</dbReference>
<reference evidence="7" key="1">
    <citation type="submission" date="2013-10" db="EMBL/GenBank/DDBJ databases">
        <title>Genomic analysis of the causative agents of coccidiosis in chickens.</title>
        <authorList>
            <person name="Reid A.J."/>
            <person name="Blake D."/>
            <person name="Billington K."/>
            <person name="Browne H."/>
            <person name="Dunn M."/>
            <person name="Hung S."/>
            <person name="Kawahara F."/>
            <person name="Miranda-Saavedra D."/>
            <person name="Mourier T."/>
            <person name="Nagra H."/>
            <person name="Otto T.D."/>
            <person name="Rawlings N."/>
            <person name="Sanchez A."/>
            <person name="Sanders M."/>
            <person name="Subramaniam C."/>
            <person name="Tay Y."/>
            <person name="Dear P."/>
            <person name="Doerig C."/>
            <person name="Gruber A."/>
            <person name="Parkinson J."/>
            <person name="Shirley M."/>
            <person name="Wan K.L."/>
            <person name="Berriman M."/>
            <person name="Tomley F."/>
            <person name="Pain A."/>
        </authorList>
    </citation>
    <scope>NUCLEOTIDE SEQUENCE [LARGE SCALE GENOMIC DNA]</scope>
    <source>
        <strain evidence="7">Weybridge</strain>
    </source>
</reference>
<keyword evidence="8" id="KW-1185">Reference proteome</keyword>
<evidence type="ECO:0000259" key="6">
    <source>
        <dbReference type="PROSITE" id="PS50011"/>
    </source>
</evidence>
<accession>U6M8Z5</accession>
<keyword evidence="1" id="KW-0723">Serine/threonine-protein kinase</keyword>
<dbReference type="SUPFAM" id="SSF56112">
    <property type="entry name" value="Protein kinase-like (PK-like)"/>
    <property type="match status" value="1"/>
</dbReference>